<feature type="compositionally biased region" description="Basic and acidic residues" evidence="1">
    <location>
        <begin position="7"/>
        <end position="26"/>
    </location>
</feature>
<sequence>MLMSEKNCARKEGTNEELGEHTIRDSNRVPLDELLVNSTVPSTTVPVKVCDDSADEGGRDNNDKQKRGILTNFQRRTFSRISFKGESGPLLSR</sequence>
<feature type="compositionally biased region" description="Basic and acidic residues" evidence="1">
    <location>
        <begin position="56"/>
        <end position="66"/>
    </location>
</feature>
<dbReference type="EMBL" id="KZ288313">
    <property type="protein sequence ID" value="PBC28353.1"/>
    <property type="molecule type" value="Genomic_DNA"/>
</dbReference>
<protein>
    <submittedName>
        <fullName evidence="2">Uncharacterized protein</fullName>
    </submittedName>
</protein>
<feature type="region of interest" description="Disordered" evidence="1">
    <location>
        <begin position="45"/>
        <end position="68"/>
    </location>
</feature>
<reference evidence="2 3" key="1">
    <citation type="submission" date="2014-07" db="EMBL/GenBank/DDBJ databases">
        <title>Genomic and transcriptomic analysis on Apis cerana provide comprehensive insights into honey bee biology.</title>
        <authorList>
            <person name="Diao Q."/>
            <person name="Sun L."/>
            <person name="Zheng H."/>
            <person name="Zheng H."/>
            <person name="Xu S."/>
            <person name="Wang S."/>
            <person name="Zeng Z."/>
            <person name="Hu F."/>
            <person name="Su S."/>
            <person name="Wu J."/>
        </authorList>
    </citation>
    <scope>NUCLEOTIDE SEQUENCE [LARGE SCALE GENOMIC DNA]</scope>
    <source>
        <tissue evidence="2">Pupae without intestine</tissue>
    </source>
</reference>
<accession>A0A2A3E992</accession>
<feature type="region of interest" description="Disordered" evidence="1">
    <location>
        <begin position="1"/>
        <end position="26"/>
    </location>
</feature>
<dbReference type="OrthoDB" id="7598645at2759"/>
<dbReference type="Proteomes" id="UP000242457">
    <property type="component" value="Unassembled WGS sequence"/>
</dbReference>
<dbReference type="STRING" id="94128.A0A2A3E992"/>
<proteinExistence type="predicted"/>
<dbReference type="AlphaFoldDB" id="A0A2A3E992"/>
<evidence type="ECO:0000313" key="2">
    <source>
        <dbReference type="EMBL" id="PBC28353.1"/>
    </source>
</evidence>
<gene>
    <name evidence="2" type="ORF">APICC_08297</name>
</gene>
<evidence type="ECO:0000256" key="1">
    <source>
        <dbReference type="SAM" id="MobiDB-lite"/>
    </source>
</evidence>
<evidence type="ECO:0000313" key="3">
    <source>
        <dbReference type="Proteomes" id="UP000242457"/>
    </source>
</evidence>
<keyword evidence="3" id="KW-1185">Reference proteome</keyword>
<organism evidence="2 3">
    <name type="scientific">Apis cerana cerana</name>
    <name type="common">Oriental honeybee</name>
    <dbReference type="NCBI Taxonomy" id="94128"/>
    <lineage>
        <taxon>Eukaryota</taxon>
        <taxon>Metazoa</taxon>
        <taxon>Ecdysozoa</taxon>
        <taxon>Arthropoda</taxon>
        <taxon>Hexapoda</taxon>
        <taxon>Insecta</taxon>
        <taxon>Pterygota</taxon>
        <taxon>Neoptera</taxon>
        <taxon>Endopterygota</taxon>
        <taxon>Hymenoptera</taxon>
        <taxon>Apocrita</taxon>
        <taxon>Aculeata</taxon>
        <taxon>Apoidea</taxon>
        <taxon>Anthophila</taxon>
        <taxon>Apidae</taxon>
        <taxon>Apis</taxon>
    </lineage>
</organism>
<name>A0A2A3E992_APICC</name>